<reference evidence="1" key="1">
    <citation type="submission" date="2021-06" db="EMBL/GenBank/DDBJ databases">
        <authorList>
            <person name="Kallberg Y."/>
            <person name="Tangrot J."/>
            <person name="Rosling A."/>
        </authorList>
    </citation>
    <scope>NUCLEOTIDE SEQUENCE</scope>
    <source>
        <strain evidence="1">IL203A</strain>
    </source>
</reference>
<name>A0ACA9LQJ6_9GLOM</name>
<evidence type="ECO:0000313" key="1">
    <source>
        <dbReference type="EMBL" id="CAG8535322.1"/>
    </source>
</evidence>
<comment type="caution">
    <text evidence="1">The sequence shown here is derived from an EMBL/GenBank/DDBJ whole genome shotgun (WGS) entry which is preliminary data.</text>
</comment>
<sequence>DDFGNLSRLSSNNISINSDETFLATTSLSTIDSGYAIFQAYITRENYNTNRTFSRAELNVTFISFNQTIPDYRNFILYQDYQPRLNISNLGVYCVTVSFGVGHICTVFVNSSTISYYVKINFLSSGAVLSSTIIPPPPKIPSLPQQNFRMMQMPYGGYIFDSNSYSLSNNTSYHYIYAYDEDNDLIDSFSIYTNEFDVDAIMNNNTLLFASPYTNSQNTSWSLLTIPMPQVLMERDHGYENLLVDKIIPPINAIVNSSTDALKITFYEPIVLSTGNITIYKMSDNNIRQTVSGTVEAFCTIDSDEKTVIIKVISSTFNEYGQLYSVIMDNNFVKSKDYNEPLKGIVGGILKYYSTYRTQPSESDICSARLTTEATIKFLNLSKYEQYKYFDSLLDEISIKLPVNRERLNIFGNPRSIYNPITTLENIEFYILIVNLPNPSQNDKNIPGVISDLDTMITYKMVTDFSFGLTNDLDSSFGFKSSGELIISFKDVIRLSKQIFKQISK</sequence>
<protein>
    <submittedName>
        <fullName evidence="1">13910_t:CDS:1</fullName>
    </submittedName>
</protein>
<feature type="non-terminal residue" evidence="1">
    <location>
        <position position="1"/>
    </location>
</feature>
<organism evidence="1 2">
    <name type="scientific">Dentiscutata heterogama</name>
    <dbReference type="NCBI Taxonomy" id="1316150"/>
    <lineage>
        <taxon>Eukaryota</taxon>
        <taxon>Fungi</taxon>
        <taxon>Fungi incertae sedis</taxon>
        <taxon>Mucoromycota</taxon>
        <taxon>Glomeromycotina</taxon>
        <taxon>Glomeromycetes</taxon>
        <taxon>Diversisporales</taxon>
        <taxon>Gigasporaceae</taxon>
        <taxon>Dentiscutata</taxon>
    </lineage>
</organism>
<dbReference type="EMBL" id="CAJVPU010004593">
    <property type="protein sequence ID" value="CAG8535322.1"/>
    <property type="molecule type" value="Genomic_DNA"/>
</dbReference>
<evidence type="ECO:0000313" key="2">
    <source>
        <dbReference type="Proteomes" id="UP000789702"/>
    </source>
</evidence>
<dbReference type="Proteomes" id="UP000789702">
    <property type="component" value="Unassembled WGS sequence"/>
</dbReference>
<gene>
    <name evidence="1" type="ORF">DHETER_LOCUS4554</name>
</gene>
<keyword evidence="2" id="KW-1185">Reference proteome</keyword>
<proteinExistence type="predicted"/>
<accession>A0ACA9LQJ6</accession>